<dbReference type="RefSeq" id="WP_162952502.1">
    <property type="nucleotide sequence ID" value="NZ_CP032698.1"/>
</dbReference>
<feature type="region of interest" description="Disordered" evidence="1">
    <location>
        <begin position="1"/>
        <end position="24"/>
    </location>
</feature>
<dbReference type="KEGG" id="shun:DWB77_02122"/>
<evidence type="ECO:0000256" key="1">
    <source>
        <dbReference type="SAM" id="MobiDB-lite"/>
    </source>
</evidence>
<dbReference type="AlphaFoldDB" id="A0A387HGT7"/>
<accession>A0A387HGT7</accession>
<evidence type="ECO:0000313" key="2">
    <source>
        <dbReference type="EMBL" id="AYG80002.1"/>
    </source>
</evidence>
<feature type="compositionally biased region" description="Basic and acidic residues" evidence="1">
    <location>
        <begin position="8"/>
        <end position="21"/>
    </location>
</feature>
<dbReference type="EMBL" id="CP032698">
    <property type="protein sequence ID" value="AYG80002.1"/>
    <property type="molecule type" value="Genomic_DNA"/>
</dbReference>
<keyword evidence="3" id="KW-1185">Reference proteome</keyword>
<name>A0A387HGT7_9ACTN</name>
<organism evidence="2 3">
    <name type="scientific">Streptomyces hundungensis</name>
    <dbReference type="NCBI Taxonomy" id="1077946"/>
    <lineage>
        <taxon>Bacteria</taxon>
        <taxon>Bacillati</taxon>
        <taxon>Actinomycetota</taxon>
        <taxon>Actinomycetes</taxon>
        <taxon>Kitasatosporales</taxon>
        <taxon>Streptomycetaceae</taxon>
        <taxon>Streptomyces</taxon>
    </lineage>
</organism>
<gene>
    <name evidence="2" type="ORF">DWB77_02122</name>
</gene>
<reference evidence="2 3" key="1">
    <citation type="submission" date="2018-10" db="EMBL/GenBank/DDBJ databases">
        <title>Relationship between Morphology and Antimicrobial Activity in Streptomyces.</title>
        <authorList>
            <person name="Kang H.J."/>
            <person name="Kim S.B."/>
        </authorList>
    </citation>
    <scope>NUCLEOTIDE SEQUENCE [LARGE SCALE GENOMIC DNA]</scope>
    <source>
        <strain evidence="2 3">BH38</strain>
    </source>
</reference>
<sequence length="365" mass="40654">MAEISYPFDKDTNIGKPEEGGGRAAVTQNDWQNLATQFTGDRIDHVLNSSNMVTESMPFYAEVYDVNTIKVQRGEAMVGGFHYKLDAPTTVRVEHNLDQTYDRQDLLVIRVDLAKGYGRLEVSQGAATANPQVPRVLKERGGRWELPLYVIRVPKKQGQPVISPVHPYKAPEDVSAVAPAQAVAAHQAEGSFIRNLAPSAGGGQYEAFAGADGFTITRDLGDTRTYTPEIRYTRVAPSGLVTRGRYRRIAPNLVWYSVDINNPTNNDYWNDAQDNCMAFTLPKDAQLHGTNGQVFTGVMVNGGYDAGMPNFVDLRGYTWGGHKGDYVRMLYQNPKYLHEGLDYLRVFPRKSYILFSGVYETQGLK</sequence>
<evidence type="ECO:0000313" key="3">
    <source>
        <dbReference type="Proteomes" id="UP000271554"/>
    </source>
</evidence>
<protein>
    <submittedName>
        <fullName evidence="2">Uncharacterized protein</fullName>
    </submittedName>
</protein>
<dbReference type="Proteomes" id="UP000271554">
    <property type="component" value="Chromosome"/>
</dbReference>
<proteinExistence type="predicted"/>